<gene>
    <name evidence="15" type="primary">CEP20</name>
</gene>
<dbReference type="OrthoDB" id="5970631at2759"/>
<dbReference type="SMART" id="SM00667">
    <property type="entry name" value="LisH"/>
    <property type="match status" value="1"/>
</dbReference>
<evidence type="ECO:0000256" key="13">
    <source>
        <dbReference type="SAM" id="MobiDB-lite"/>
    </source>
</evidence>
<keyword evidence="5" id="KW-0963">Cytoplasm</keyword>
<protein>
    <recommendedName>
        <fullName evidence="10">Centrosomal protein 20</fullName>
    </recommendedName>
    <alternativeName>
        <fullName evidence="11">FGFR1OP N-terminal-like protein</fullName>
    </alternativeName>
    <alternativeName>
        <fullName evidence="12">LisH domain-containing protein FOPNL</fullName>
    </alternativeName>
</protein>
<dbReference type="GO" id="GO:0060271">
    <property type="term" value="P:cilium assembly"/>
    <property type="evidence" value="ECO:0007669"/>
    <property type="project" value="TreeGrafter"/>
</dbReference>
<dbReference type="Proteomes" id="UP000472273">
    <property type="component" value="Unplaced"/>
</dbReference>
<dbReference type="AlphaFoldDB" id="A0A670Y4M3"/>
<evidence type="ECO:0000313" key="16">
    <source>
        <dbReference type="Proteomes" id="UP000472273"/>
    </source>
</evidence>
<keyword evidence="8" id="KW-0966">Cell projection</keyword>
<evidence type="ECO:0000256" key="10">
    <source>
        <dbReference type="ARBA" id="ARBA00070736"/>
    </source>
</evidence>
<evidence type="ECO:0000256" key="7">
    <source>
        <dbReference type="ARBA" id="ARBA00023212"/>
    </source>
</evidence>
<evidence type="ECO:0000256" key="8">
    <source>
        <dbReference type="ARBA" id="ARBA00023273"/>
    </source>
</evidence>
<comment type="subcellular location">
    <subcellularLocation>
        <location evidence="1">Cytoplasm</location>
        <location evidence="1">Cytoskeleton</location>
        <location evidence="1">Cilium basal body</location>
    </subcellularLocation>
    <subcellularLocation>
        <location evidence="3">Cytoplasm</location>
        <location evidence="3">Cytoskeleton</location>
        <location evidence="3">Microtubule organizing center</location>
        <location evidence="3">Centrosome</location>
        <location evidence="3">Centriolar satellite</location>
    </subcellularLocation>
    <subcellularLocation>
        <location evidence="2">Cytoplasmic granule</location>
    </subcellularLocation>
</comment>
<organism evidence="15 16">
    <name type="scientific">Pseudonaja textilis</name>
    <name type="common">Eastern brown snake</name>
    <dbReference type="NCBI Taxonomy" id="8673"/>
    <lineage>
        <taxon>Eukaryota</taxon>
        <taxon>Metazoa</taxon>
        <taxon>Chordata</taxon>
        <taxon>Craniata</taxon>
        <taxon>Vertebrata</taxon>
        <taxon>Euteleostomi</taxon>
        <taxon>Lepidosauria</taxon>
        <taxon>Squamata</taxon>
        <taxon>Bifurcata</taxon>
        <taxon>Unidentata</taxon>
        <taxon>Episquamata</taxon>
        <taxon>Toxicofera</taxon>
        <taxon>Serpentes</taxon>
        <taxon>Colubroidea</taxon>
        <taxon>Elapidae</taxon>
        <taxon>Hydrophiinae</taxon>
        <taxon>Pseudonaja</taxon>
    </lineage>
</organism>
<comment type="function">
    <text evidence="9">Involved in the biogenesis of cilia. Required for the recruitment of PLK1 to centrosomes and S phase progression.</text>
</comment>
<evidence type="ECO:0000256" key="4">
    <source>
        <dbReference type="ARBA" id="ARBA00005385"/>
    </source>
</evidence>
<sequence length="144" mass="15629">MATVAELKAALKEALARSGALGQVRARVRAEVFATLDDPGEPRPAASRETLLLNELIREYLQFHRYNSSASVFLAESGQPEIPLDRDFLAKELHVVEDPSSRSVPLLYGILTQLLRGNEEKGPPASPGGPSVALSKWTTSKPSH</sequence>
<evidence type="ECO:0000256" key="1">
    <source>
        <dbReference type="ARBA" id="ARBA00004120"/>
    </source>
</evidence>
<dbReference type="GO" id="GO:0034453">
    <property type="term" value="P:microtubule anchoring"/>
    <property type="evidence" value="ECO:0007669"/>
    <property type="project" value="InterPro"/>
</dbReference>
<dbReference type="InterPro" id="IPR018993">
    <property type="entry name" value="FOP_dimerisation-dom_N"/>
</dbReference>
<dbReference type="Pfam" id="PF09398">
    <property type="entry name" value="FOP_dimer"/>
    <property type="match status" value="1"/>
</dbReference>
<proteinExistence type="inferred from homology"/>
<dbReference type="Ensembl" id="ENSPTXT00000004384.1">
    <property type="protein sequence ID" value="ENSPTXP00000004262.1"/>
    <property type="gene ID" value="ENSPTXG00000003147.1"/>
</dbReference>
<reference evidence="15" key="2">
    <citation type="submission" date="2025-09" db="UniProtKB">
        <authorList>
            <consortium name="Ensembl"/>
        </authorList>
    </citation>
    <scope>IDENTIFICATION</scope>
</reference>
<dbReference type="GO" id="GO:0031514">
    <property type="term" value="C:motile cilium"/>
    <property type="evidence" value="ECO:0007669"/>
    <property type="project" value="TreeGrafter"/>
</dbReference>
<dbReference type="Gene3D" id="1.20.960.40">
    <property type="match status" value="1"/>
</dbReference>
<keyword evidence="7" id="KW-0206">Cytoskeleton</keyword>
<evidence type="ECO:0000256" key="2">
    <source>
        <dbReference type="ARBA" id="ARBA00004463"/>
    </source>
</evidence>
<keyword evidence="6" id="KW-0970">Cilium biogenesis/degradation</keyword>
<dbReference type="GO" id="GO:0036064">
    <property type="term" value="C:ciliary basal body"/>
    <property type="evidence" value="ECO:0007669"/>
    <property type="project" value="UniProtKB-ARBA"/>
</dbReference>
<comment type="similarity">
    <text evidence="4">Belongs to the CEP43 family.</text>
</comment>
<dbReference type="OMA" id="EYLVFNR"/>
<reference evidence="15" key="1">
    <citation type="submission" date="2025-08" db="UniProtKB">
        <authorList>
            <consortium name="Ensembl"/>
        </authorList>
    </citation>
    <scope>IDENTIFICATION</scope>
</reference>
<evidence type="ECO:0000256" key="6">
    <source>
        <dbReference type="ARBA" id="ARBA00022794"/>
    </source>
</evidence>
<feature type="region of interest" description="Disordered" evidence="13">
    <location>
        <begin position="117"/>
        <end position="144"/>
    </location>
</feature>
<feature type="domain" description="FGFR1 oncogene partner (FOP) N-terminal dimerisation" evidence="14">
    <location>
        <begin position="49"/>
        <end position="113"/>
    </location>
</feature>
<evidence type="ECO:0000313" key="15">
    <source>
        <dbReference type="Ensembl" id="ENSPTXP00000004262.1"/>
    </source>
</evidence>
<evidence type="ECO:0000259" key="14">
    <source>
        <dbReference type="Pfam" id="PF09398"/>
    </source>
</evidence>
<dbReference type="InterPro" id="IPR006594">
    <property type="entry name" value="LisH"/>
</dbReference>
<evidence type="ECO:0000256" key="5">
    <source>
        <dbReference type="ARBA" id="ARBA00022490"/>
    </source>
</evidence>
<dbReference type="PROSITE" id="PS50896">
    <property type="entry name" value="LISH"/>
    <property type="match status" value="1"/>
</dbReference>
<dbReference type="PANTHER" id="PTHR15431:SF19">
    <property type="entry name" value="CENTROSOMAL PROTEIN 20-RELATED"/>
    <property type="match status" value="1"/>
</dbReference>
<dbReference type="PANTHER" id="PTHR15431">
    <property type="entry name" value="FGFR1 ONCOGENE PARTNER/LISH DOMAIN-CONTAINING PROTEIN"/>
    <property type="match status" value="1"/>
</dbReference>
<keyword evidence="16" id="KW-1185">Reference proteome</keyword>
<evidence type="ECO:0000256" key="9">
    <source>
        <dbReference type="ARBA" id="ARBA00055043"/>
    </source>
</evidence>
<dbReference type="GO" id="GO:0034451">
    <property type="term" value="C:centriolar satellite"/>
    <property type="evidence" value="ECO:0007669"/>
    <property type="project" value="UniProtKB-SubCell"/>
</dbReference>
<accession>A0A670Y4M3</accession>
<evidence type="ECO:0000256" key="11">
    <source>
        <dbReference type="ARBA" id="ARBA00076755"/>
    </source>
</evidence>
<dbReference type="FunFam" id="1.20.960.40:FF:000002">
    <property type="entry name" value="LisH domain-containing protein FOPNL"/>
    <property type="match status" value="1"/>
</dbReference>
<name>A0A670Y4M3_PSETE</name>
<evidence type="ECO:0000256" key="3">
    <source>
        <dbReference type="ARBA" id="ARBA00004607"/>
    </source>
</evidence>
<evidence type="ECO:0000256" key="12">
    <source>
        <dbReference type="ARBA" id="ARBA00081996"/>
    </source>
</evidence>
<dbReference type="GeneTree" id="ENSGT00390000007773"/>